<comment type="similarity">
    <text evidence="2 9">Belongs to the uroporphyrinogen-III synthase family.</text>
</comment>
<dbReference type="Gene3D" id="3.40.50.10090">
    <property type="match status" value="2"/>
</dbReference>
<dbReference type="UniPathway" id="UPA00251">
    <property type="reaction ID" value="UER00320"/>
</dbReference>
<dbReference type="Pfam" id="PF02602">
    <property type="entry name" value="HEM4"/>
    <property type="match status" value="1"/>
</dbReference>
<dbReference type="GO" id="GO:0006782">
    <property type="term" value="P:protoporphyrinogen IX biosynthetic process"/>
    <property type="evidence" value="ECO:0007669"/>
    <property type="project" value="UniProtKB-UniRule"/>
</dbReference>
<feature type="domain" description="Tetrapyrrole biosynthesis uroporphyrinogen III synthase" evidence="10">
    <location>
        <begin position="3"/>
        <end position="220"/>
    </location>
</feature>
<evidence type="ECO:0000256" key="1">
    <source>
        <dbReference type="ARBA" id="ARBA00004772"/>
    </source>
</evidence>
<dbReference type="SUPFAM" id="SSF69618">
    <property type="entry name" value="HemD-like"/>
    <property type="match status" value="1"/>
</dbReference>
<dbReference type="Proteomes" id="UP000029393">
    <property type="component" value="Unassembled WGS sequence"/>
</dbReference>
<dbReference type="InterPro" id="IPR039793">
    <property type="entry name" value="UROS/Hem4"/>
</dbReference>
<evidence type="ECO:0000256" key="8">
    <source>
        <dbReference type="ARBA" id="ARBA00048617"/>
    </source>
</evidence>
<dbReference type="EC" id="4.2.1.75" evidence="3 9"/>
<dbReference type="STRING" id="1384056.N787_03055"/>
<keyword evidence="5 9" id="KW-0627">Porphyrin biosynthesis</keyword>
<dbReference type="PANTHER" id="PTHR38042">
    <property type="entry name" value="UROPORPHYRINOGEN-III SYNTHASE, CHLOROPLASTIC"/>
    <property type="match status" value="1"/>
</dbReference>
<accession>A0A091B066</accession>
<evidence type="ECO:0000259" key="10">
    <source>
        <dbReference type="Pfam" id="PF02602"/>
    </source>
</evidence>
<comment type="catalytic activity">
    <reaction evidence="8 9">
        <text>hydroxymethylbilane = uroporphyrinogen III + H2O</text>
        <dbReference type="Rhea" id="RHEA:18965"/>
        <dbReference type="ChEBI" id="CHEBI:15377"/>
        <dbReference type="ChEBI" id="CHEBI:57308"/>
        <dbReference type="ChEBI" id="CHEBI:57845"/>
        <dbReference type="EC" id="4.2.1.75"/>
    </reaction>
</comment>
<dbReference type="EMBL" id="AVCK01000022">
    <property type="protein sequence ID" value="KFN45943.1"/>
    <property type="molecule type" value="Genomic_DNA"/>
</dbReference>
<organism evidence="11 12">
    <name type="scientific">Arenimonas metalli CF5-1</name>
    <dbReference type="NCBI Taxonomy" id="1384056"/>
    <lineage>
        <taxon>Bacteria</taxon>
        <taxon>Pseudomonadati</taxon>
        <taxon>Pseudomonadota</taxon>
        <taxon>Gammaproteobacteria</taxon>
        <taxon>Lysobacterales</taxon>
        <taxon>Lysobacteraceae</taxon>
        <taxon>Arenimonas</taxon>
    </lineage>
</organism>
<evidence type="ECO:0000256" key="7">
    <source>
        <dbReference type="ARBA" id="ARBA00040167"/>
    </source>
</evidence>
<evidence type="ECO:0000313" key="12">
    <source>
        <dbReference type="Proteomes" id="UP000029393"/>
    </source>
</evidence>
<protein>
    <recommendedName>
        <fullName evidence="7 9">Uroporphyrinogen-III synthase</fullName>
        <ecNumber evidence="3 9">4.2.1.75</ecNumber>
    </recommendedName>
</protein>
<dbReference type="InterPro" id="IPR003754">
    <property type="entry name" value="4pyrrol_synth_uPrphyn_synth"/>
</dbReference>
<dbReference type="CDD" id="cd06578">
    <property type="entry name" value="HemD"/>
    <property type="match status" value="1"/>
</dbReference>
<proteinExistence type="inferred from homology"/>
<dbReference type="AlphaFoldDB" id="A0A091B066"/>
<evidence type="ECO:0000256" key="4">
    <source>
        <dbReference type="ARBA" id="ARBA00023239"/>
    </source>
</evidence>
<keyword evidence="12" id="KW-1185">Reference proteome</keyword>
<comment type="pathway">
    <text evidence="1 9">Porphyrin-containing compound metabolism; protoporphyrin-IX biosynthesis; coproporphyrinogen-III from 5-aminolevulinate: step 3/4.</text>
</comment>
<sequence length="233" mass="24164">MRRAAAALGARVLPISTLRLLSMDAGVALDAALACPIVVFTSPAAVRFARMQRPLVDSPAQVWLAVGSGTATALRLAGIAAVRMPPDRADSEGLLALPELQSLRGQAVGLVTAPGGRGLIGETLAHRGARVHLAEVYRREPLVPRASRTGLIAALPDSSALLVSSVEAFDALWSRLGEPVRQTLRRRPVVASSPRLAARLAEDAFAAIVIADGAAPQALLSALAADVAGGRFR</sequence>
<evidence type="ECO:0000256" key="9">
    <source>
        <dbReference type="RuleBase" id="RU366031"/>
    </source>
</evidence>
<dbReference type="GO" id="GO:0006780">
    <property type="term" value="P:uroporphyrinogen III biosynthetic process"/>
    <property type="evidence" value="ECO:0007669"/>
    <property type="project" value="UniProtKB-UniRule"/>
</dbReference>
<evidence type="ECO:0000256" key="5">
    <source>
        <dbReference type="ARBA" id="ARBA00023244"/>
    </source>
</evidence>
<keyword evidence="4 9" id="KW-0456">Lyase</keyword>
<evidence type="ECO:0000256" key="3">
    <source>
        <dbReference type="ARBA" id="ARBA00013109"/>
    </source>
</evidence>
<comment type="caution">
    <text evidence="11">The sequence shown here is derived from an EMBL/GenBank/DDBJ whole genome shotgun (WGS) entry which is preliminary data.</text>
</comment>
<dbReference type="GO" id="GO:0004852">
    <property type="term" value="F:uroporphyrinogen-III synthase activity"/>
    <property type="evidence" value="ECO:0007669"/>
    <property type="project" value="UniProtKB-UniRule"/>
</dbReference>
<evidence type="ECO:0000256" key="6">
    <source>
        <dbReference type="ARBA" id="ARBA00037589"/>
    </source>
</evidence>
<reference evidence="11 12" key="1">
    <citation type="submission" date="2013-09" db="EMBL/GenBank/DDBJ databases">
        <title>Genome sequencing of Arenimonas metalli.</title>
        <authorList>
            <person name="Chen F."/>
            <person name="Wang G."/>
        </authorList>
    </citation>
    <scope>NUCLEOTIDE SEQUENCE [LARGE SCALE GENOMIC DNA]</scope>
    <source>
        <strain evidence="11 12">CF5-1</strain>
    </source>
</reference>
<dbReference type="InterPro" id="IPR036108">
    <property type="entry name" value="4pyrrol_syn_uPrphyn_synt_sf"/>
</dbReference>
<gene>
    <name evidence="11" type="ORF">N787_03055</name>
</gene>
<dbReference type="PATRIC" id="fig|1384056.3.peg.1730"/>
<name>A0A091B066_9GAMM</name>
<evidence type="ECO:0000256" key="2">
    <source>
        <dbReference type="ARBA" id="ARBA00008133"/>
    </source>
</evidence>
<comment type="function">
    <text evidence="6 9">Catalyzes cyclization of the linear tetrapyrrole, hydroxymethylbilane, to the macrocyclic uroporphyrinogen III.</text>
</comment>
<evidence type="ECO:0000313" key="11">
    <source>
        <dbReference type="EMBL" id="KFN45943.1"/>
    </source>
</evidence>
<dbReference type="eggNOG" id="COG1587">
    <property type="taxonomic scope" value="Bacteria"/>
</dbReference>
<dbReference type="PANTHER" id="PTHR38042:SF1">
    <property type="entry name" value="UROPORPHYRINOGEN-III SYNTHASE, CHLOROPLASTIC"/>
    <property type="match status" value="1"/>
</dbReference>